<accession>W1Q0P4</accession>
<sequence length="143" mass="15804">MKDIIYGNTSVATASVKYISILFCFMLGFMSFVQSTRYFLHASFLISSPDAGVPTSYVEKAVIRGSNFWSLGLRAHYFAATLLLWIFGPIPMLVGSISMVIVLHFLDTNSTPLLHYCPSAKPPSRHMSRAVSPGLDPMLLPQL</sequence>
<keyword evidence="3" id="KW-1185">Reference proteome</keyword>
<dbReference type="EMBL" id="KI392560">
    <property type="protein sequence ID" value="ERN14026.1"/>
    <property type="molecule type" value="Genomic_DNA"/>
</dbReference>
<feature type="transmembrane region" description="Helical" evidence="1">
    <location>
        <begin position="18"/>
        <end position="40"/>
    </location>
</feature>
<dbReference type="Proteomes" id="UP000017836">
    <property type="component" value="Unassembled WGS sequence"/>
</dbReference>
<dbReference type="Pfam" id="PF04654">
    <property type="entry name" value="DUF599"/>
    <property type="match status" value="1"/>
</dbReference>
<dbReference type="Gramene" id="ERN14026">
    <property type="protein sequence ID" value="ERN14026"/>
    <property type="gene ID" value="AMTR_s00021p00200080"/>
</dbReference>
<dbReference type="PANTHER" id="PTHR31168:SF21">
    <property type="entry name" value="EMB|CAB89385.1"/>
    <property type="match status" value="1"/>
</dbReference>
<feature type="transmembrane region" description="Helical" evidence="1">
    <location>
        <begin position="82"/>
        <end position="106"/>
    </location>
</feature>
<dbReference type="HOGENOM" id="CLU_150889_0_0_1"/>
<proteinExistence type="predicted"/>
<dbReference type="OMA" id="FRENHVS"/>
<gene>
    <name evidence="2" type="ORF">AMTR_s00021p00200080</name>
</gene>
<evidence type="ECO:0000313" key="2">
    <source>
        <dbReference type="EMBL" id="ERN14026.1"/>
    </source>
</evidence>
<name>W1Q0P4_AMBTC</name>
<keyword evidence="1" id="KW-1133">Transmembrane helix</keyword>
<keyword evidence="1" id="KW-0472">Membrane</keyword>
<reference evidence="3" key="1">
    <citation type="journal article" date="2013" name="Science">
        <title>The Amborella genome and the evolution of flowering plants.</title>
        <authorList>
            <consortium name="Amborella Genome Project"/>
        </authorList>
    </citation>
    <scope>NUCLEOTIDE SEQUENCE [LARGE SCALE GENOMIC DNA]</scope>
</reference>
<protein>
    <submittedName>
        <fullName evidence="2">Uncharacterized protein</fullName>
    </submittedName>
</protein>
<organism evidence="2 3">
    <name type="scientific">Amborella trichopoda</name>
    <dbReference type="NCBI Taxonomy" id="13333"/>
    <lineage>
        <taxon>Eukaryota</taxon>
        <taxon>Viridiplantae</taxon>
        <taxon>Streptophyta</taxon>
        <taxon>Embryophyta</taxon>
        <taxon>Tracheophyta</taxon>
        <taxon>Spermatophyta</taxon>
        <taxon>Magnoliopsida</taxon>
        <taxon>Amborellales</taxon>
        <taxon>Amborellaceae</taxon>
        <taxon>Amborella</taxon>
    </lineage>
</organism>
<evidence type="ECO:0000256" key="1">
    <source>
        <dbReference type="SAM" id="Phobius"/>
    </source>
</evidence>
<evidence type="ECO:0000313" key="3">
    <source>
        <dbReference type="Proteomes" id="UP000017836"/>
    </source>
</evidence>
<dbReference type="STRING" id="13333.W1Q0P4"/>
<dbReference type="InterPro" id="IPR006747">
    <property type="entry name" value="DUF599"/>
</dbReference>
<dbReference type="AlphaFoldDB" id="W1Q0P4"/>
<keyword evidence="1" id="KW-0812">Transmembrane</keyword>
<dbReference type="PANTHER" id="PTHR31168">
    <property type="entry name" value="OS02G0292800 PROTEIN"/>
    <property type="match status" value="1"/>
</dbReference>
<dbReference type="eggNOG" id="ENOG502QUB7">
    <property type="taxonomic scope" value="Eukaryota"/>
</dbReference>